<evidence type="ECO:0000256" key="2">
    <source>
        <dbReference type="ARBA" id="ARBA00006337"/>
    </source>
</evidence>
<gene>
    <name evidence="14" type="primary">corC_3</name>
    <name evidence="14" type="ORF">BHLFYP23_02167</name>
</gene>
<dbReference type="Gene3D" id="3.30.465.10">
    <property type="match status" value="1"/>
</dbReference>
<proteinExistence type="inferred from homology"/>
<dbReference type="AlphaFoldDB" id="A0A6N2SLX8"/>
<feature type="domain" description="CNNM transmembrane" evidence="13">
    <location>
        <begin position="1"/>
        <end position="205"/>
    </location>
</feature>
<dbReference type="Pfam" id="PF03471">
    <property type="entry name" value="CorC_HlyC"/>
    <property type="match status" value="1"/>
</dbReference>
<dbReference type="InterPro" id="IPR044751">
    <property type="entry name" value="Ion_transp-like_CBS"/>
</dbReference>
<dbReference type="GO" id="GO:0005886">
    <property type="term" value="C:plasma membrane"/>
    <property type="evidence" value="ECO:0007669"/>
    <property type="project" value="UniProtKB-SubCell"/>
</dbReference>
<keyword evidence="7 9" id="KW-0129">CBS domain</keyword>
<dbReference type="InterPro" id="IPR000644">
    <property type="entry name" value="CBS_dom"/>
</dbReference>
<dbReference type="InterPro" id="IPR002550">
    <property type="entry name" value="CNNM"/>
</dbReference>
<comment type="similarity">
    <text evidence="2">Belongs to the UPF0053 family.</text>
</comment>
<dbReference type="InterPro" id="IPR016169">
    <property type="entry name" value="FAD-bd_PCMH_sub2"/>
</dbReference>
<dbReference type="Pfam" id="PF01595">
    <property type="entry name" value="CNNM"/>
    <property type="match status" value="1"/>
</dbReference>
<evidence type="ECO:0000256" key="3">
    <source>
        <dbReference type="ARBA" id="ARBA00022475"/>
    </source>
</evidence>
<dbReference type="RefSeq" id="WP_022239572.1">
    <property type="nucleotide sequence ID" value="NZ_CACRSY010000008.1"/>
</dbReference>
<feature type="transmembrane region" description="Helical" evidence="11">
    <location>
        <begin position="6"/>
        <end position="30"/>
    </location>
</feature>
<dbReference type="SUPFAM" id="SSF54631">
    <property type="entry name" value="CBS-domain pair"/>
    <property type="match status" value="1"/>
</dbReference>
<reference evidence="14" key="1">
    <citation type="submission" date="2019-11" db="EMBL/GenBank/DDBJ databases">
        <authorList>
            <person name="Feng L."/>
        </authorList>
    </citation>
    <scope>NUCLEOTIDE SEQUENCE</scope>
    <source>
        <strain evidence="14">BhanseniiLFYP23</strain>
    </source>
</reference>
<keyword evidence="6 10" id="KW-1133">Transmembrane helix</keyword>
<evidence type="ECO:0000256" key="5">
    <source>
        <dbReference type="ARBA" id="ARBA00022737"/>
    </source>
</evidence>
<dbReference type="SMART" id="SM01091">
    <property type="entry name" value="CorC_HlyC"/>
    <property type="match status" value="1"/>
</dbReference>
<feature type="transmembrane region" description="Helical" evidence="11">
    <location>
        <begin position="107"/>
        <end position="127"/>
    </location>
</feature>
<evidence type="ECO:0000259" key="12">
    <source>
        <dbReference type="PROSITE" id="PS51371"/>
    </source>
</evidence>
<dbReference type="PANTHER" id="PTHR43099">
    <property type="entry name" value="UPF0053 PROTEIN YRKA"/>
    <property type="match status" value="1"/>
</dbReference>
<dbReference type="GO" id="GO:0050660">
    <property type="term" value="F:flavin adenine dinucleotide binding"/>
    <property type="evidence" value="ECO:0007669"/>
    <property type="project" value="InterPro"/>
</dbReference>
<dbReference type="PANTHER" id="PTHR43099:SF5">
    <property type="entry name" value="HLYC_CORC FAMILY TRANSPORTER"/>
    <property type="match status" value="1"/>
</dbReference>
<evidence type="ECO:0000256" key="10">
    <source>
        <dbReference type="PROSITE-ProRule" id="PRU01193"/>
    </source>
</evidence>
<name>A0A6N2SLX8_BLAHA</name>
<dbReference type="InterPro" id="IPR046342">
    <property type="entry name" value="CBS_dom_sf"/>
</dbReference>
<evidence type="ECO:0000256" key="9">
    <source>
        <dbReference type="PROSITE-ProRule" id="PRU00703"/>
    </source>
</evidence>
<keyword evidence="3" id="KW-1003">Cell membrane</keyword>
<feature type="transmembrane region" description="Helical" evidence="11">
    <location>
        <begin position="139"/>
        <end position="163"/>
    </location>
</feature>
<dbReference type="Pfam" id="PF00571">
    <property type="entry name" value="CBS"/>
    <property type="match status" value="1"/>
</dbReference>
<evidence type="ECO:0000256" key="8">
    <source>
        <dbReference type="ARBA" id="ARBA00023136"/>
    </source>
</evidence>
<dbReference type="CDD" id="cd04590">
    <property type="entry name" value="CBS_pair_CorC_HlyC_assoc"/>
    <property type="match status" value="1"/>
</dbReference>
<dbReference type="Gene3D" id="3.10.580.10">
    <property type="entry name" value="CBS-domain"/>
    <property type="match status" value="1"/>
</dbReference>
<protein>
    <submittedName>
        <fullName evidence="14">Magnesium and cobalt efflux protein CorC</fullName>
    </submittedName>
</protein>
<dbReference type="InterPro" id="IPR036318">
    <property type="entry name" value="FAD-bd_PCMH-like_sf"/>
</dbReference>
<feature type="domain" description="CBS" evidence="12">
    <location>
        <begin position="285"/>
        <end position="344"/>
    </location>
</feature>
<keyword evidence="4 10" id="KW-0812">Transmembrane</keyword>
<evidence type="ECO:0000256" key="11">
    <source>
        <dbReference type="SAM" id="Phobius"/>
    </source>
</evidence>
<dbReference type="PROSITE" id="PS51846">
    <property type="entry name" value="CNNM"/>
    <property type="match status" value="1"/>
</dbReference>
<evidence type="ECO:0000313" key="14">
    <source>
        <dbReference type="EMBL" id="VYS94059.1"/>
    </source>
</evidence>
<dbReference type="SUPFAM" id="SSF56176">
    <property type="entry name" value="FAD-binding/transporter-associated domain-like"/>
    <property type="match status" value="1"/>
</dbReference>
<sequence length="443" mass="49599">MGSTIIFMILLQVVLILLNAVFACAEIAVISMNDNKMEKMAEEGNKRAKRLVKLTSQPARFLATIQVAITLSGFLGSAFAAENFSDVLVKGIQGLGIAIPVQVLESVSVILITIVLSYFTLVFGELVPKQIAMRKAEPFALGISALIDGISKIFSPLVSFLTFSTNSVLKLLGIDTDKEEEQVSEEEIRMMVDVGTEKGTIDCEEREFIQNVFEFDDLSAEEIVTHRTDVVMLDMEDDMETWRETIYHTRYTMYPICEETADKIIGVLNAKEYFRLEDKSRSVVMEHAVSQPYFVPDTVKADVLFRNMKKKKCSMAIVLDEYGGMTGIVTLNDLIEQLVGELEEDTFPELEPLENGAWKVRGTALLEEMSEMLAIPLPSEEYDTFNGLVFHALGSIPQDGTELSLEIDRLCITDMKIHNHKVESAVVTIKETSDTEQSEEERK</sequence>
<dbReference type="InterPro" id="IPR051676">
    <property type="entry name" value="UPF0053_domain"/>
</dbReference>
<dbReference type="PROSITE" id="PS51371">
    <property type="entry name" value="CBS"/>
    <property type="match status" value="1"/>
</dbReference>
<organism evidence="14">
    <name type="scientific">Blautia hansenii</name>
    <name type="common">Ruminococcus hansenii</name>
    <dbReference type="NCBI Taxonomy" id="1322"/>
    <lineage>
        <taxon>Bacteria</taxon>
        <taxon>Bacillati</taxon>
        <taxon>Bacillota</taxon>
        <taxon>Clostridia</taxon>
        <taxon>Lachnospirales</taxon>
        <taxon>Lachnospiraceae</taxon>
        <taxon>Blautia</taxon>
    </lineage>
</organism>
<evidence type="ECO:0000256" key="1">
    <source>
        <dbReference type="ARBA" id="ARBA00004651"/>
    </source>
</evidence>
<comment type="subcellular location">
    <subcellularLocation>
        <location evidence="1">Cell membrane</location>
        <topology evidence="1">Multi-pass membrane protein</topology>
    </subcellularLocation>
</comment>
<evidence type="ECO:0000259" key="13">
    <source>
        <dbReference type="PROSITE" id="PS51846"/>
    </source>
</evidence>
<keyword evidence="5" id="KW-0677">Repeat</keyword>
<evidence type="ECO:0000256" key="7">
    <source>
        <dbReference type="ARBA" id="ARBA00023122"/>
    </source>
</evidence>
<dbReference type="EMBL" id="CACRSY010000008">
    <property type="protein sequence ID" value="VYS94059.1"/>
    <property type="molecule type" value="Genomic_DNA"/>
</dbReference>
<evidence type="ECO:0000256" key="4">
    <source>
        <dbReference type="ARBA" id="ARBA00022692"/>
    </source>
</evidence>
<keyword evidence="8 10" id="KW-0472">Membrane</keyword>
<accession>A0A6N2SLX8</accession>
<dbReference type="InterPro" id="IPR005170">
    <property type="entry name" value="Transptr-assoc_dom"/>
</dbReference>
<evidence type="ECO:0000256" key="6">
    <source>
        <dbReference type="ARBA" id="ARBA00022989"/>
    </source>
</evidence>
<feature type="transmembrane region" description="Helical" evidence="11">
    <location>
        <begin position="59"/>
        <end position="81"/>
    </location>
</feature>